<evidence type="ECO:0000256" key="4">
    <source>
        <dbReference type="ARBA" id="ARBA00023157"/>
    </source>
</evidence>
<dbReference type="Pfam" id="PF00135">
    <property type="entry name" value="COesterase"/>
    <property type="match status" value="1"/>
</dbReference>
<keyword evidence="4" id="KW-1015">Disulfide bond</keyword>
<dbReference type="InterPro" id="IPR002018">
    <property type="entry name" value="CarbesteraseB"/>
</dbReference>
<evidence type="ECO:0000256" key="5">
    <source>
        <dbReference type="ARBA" id="ARBA00023180"/>
    </source>
</evidence>
<dbReference type="InterPro" id="IPR029058">
    <property type="entry name" value="AB_hydrolase_fold"/>
</dbReference>
<evidence type="ECO:0000313" key="8">
    <source>
        <dbReference type="EMBL" id="KAG6440813.1"/>
    </source>
</evidence>
<dbReference type="InterPro" id="IPR019819">
    <property type="entry name" value="Carboxylesterase_B_CS"/>
</dbReference>
<comment type="similarity">
    <text evidence="1 6">Belongs to the type-B carboxylesterase/lipase family.</text>
</comment>
<keyword evidence="2" id="KW-0719">Serine esterase</keyword>
<dbReference type="SUPFAM" id="SSF53474">
    <property type="entry name" value="alpha/beta-Hydrolases"/>
    <property type="match status" value="1"/>
</dbReference>
<dbReference type="EMBL" id="JH668282">
    <property type="protein sequence ID" value="KAG6440815.1"/>
    <property type="molecule type" value="Genomic_DNA"/>
</dbReference>
<evidence type="ECO:0000313" key="9">
    <source>
        <dbReference type="Proteomes" id="UP000791440"/>
    </source>
</evidence>
<dbReference type="PROSITE" id="PS00941">
    <property type="entry name" value="CARBOXYLESTERASE_B_2"/>
    <property type="match status" value="1"/>
</dbReference>
<dbReference type="EMBL" id="JH668282">
    <property type="protein sequence ID" value="KAG6440814.1"/>
    <property type="molecule type" value="Genomic_DNA"/>
</dbReference>
<protein>
    <recommendedName>
        <fullName evidence="6">Carboxylic ester hydrolase</fullName>
        <ecNumber evidence="6">3.1.1.-</ecNumber>
    </recommendedName>
</protein>
<proteinExistence type="inferred from homology"/>
<evidence type="ECO:0000256" key="3">
    <source>
        <dbReference type="ARBA" id="ARBA00022801"/>
    </source>
</evidence>
<organism evidence="8 9">
    <name type="scientific">Manduca sexta</name>
    <name type="common">Tobacco hawkmoth</name>
    <name type="synonym">Tobacco hornworm</name>
    <dbReference type="NCBI Taxonomy" id="7130"/>
    <lineage>
        <taxon>Eukaryota</taxon>
        <taxon>Metazoa</taxon>
        <taxon>Ecdysozoa</taxon>
        <taxon>Arthropoda</taxon>
        <taxon>Hexapoda</taxon>
        <taxon>Insecta</taxon>
        <taxon>Pterygota</taxon>
        <taxon>Neoptera</taxon>
        <taxon>Endopterygota</taxon>
        <taxon>Lepidoptera</taxon>
        <taxon>Glossata</taxon>
        <taxon>Ditrysia</taxon>
        <taxon>Bombycoidea</taxon>
        <taxon>Sphingidae</taxon>
        <taxon>Sphinginae</taxon>
        <taxon>Sphingini</taxon>
        <taxon>Manduca</taxon>
    </lineage>
</organism>
<dbReference type="EMBL" id="JH668282">
    <property type="protein sequence ID" value="KAG6440813.1"/>
    <property type="molecule type" value="Genomic_DNA"/>
</dbReference>
<evidence type="ECO:0000256" key="2">
    <source>
        <dbReference type="ARBA" id="ARBA00022487"/>
    </source>
</evidence>
<reference evidence="8" key="2">
    <citation type="submission" date="2020-12" db="EMBL/GenBank/DDBJ databases">
        <authorList>
            <person name="Kanost M."/>
        </authorList>
    </citation>
    <scope>NUCLEOTIDE SEQUENCE</scope>
</reference>
<dbReference type="GO" id="GO:0052689">
    <property type="term" value="F:carboxylic ester hydrolase activity"/>
    <property type="evidence" value="ECO:0007669"/>
    <property type="project" value="UniProtKB-KW"/>
</dbReference>
<comment type="caution">
    <text evidence="8">The sequence shown here is derived from an EMBL/GenBank/DDBJ whole genome shotgun (WGS) entry which is preliminary data.</text>
</comment>
<dbReference type="EC" id="3.1.1.-" evidence="6"/>
<dbReference type="AlphaFoldDB" id="A0A921YK88"/>
<accession>A0A921YK88</accession>
<evidence type="ECO:0000256" key="1">
    <source>
        <dbReference type="ARBA" id="ARBA00005964"/>
    </source>
</evidence>
<evidence type="ECO:0000256" key="6">
    <source>
        <dbReference type="RuleBase" id="RU361235"/>
    </source>
</evidence>
<feature type="domain" description="Carboxylesterase type B" evidence="7">
    <location>
        <begin position="3"/>
        <end position="524"/>
    </location>
</feature>
<keyword evidence="5" id="KW-0325">Glycoprotein</keyword>
<keyword evidence="9" id="KW-1185">Reference proteome</keyword>
<dbReference type="Proteomes" id="UP000791440">
    <property type="component" value="Unassembled WGS sequence"/>
</dbReference>
<keyword evidence="3 6" id="KW-0378">Hydrolase</keyword>
<dbReference type="PANTHER" id="PTHR43142:SF1">
    <property type="entry name" value="CARBOXYLIC ESTER HYDROLASE"/>
    <property type="match status" value="1"/>
</dbReference>
<gene>
    <name evidence="8" type="ORF">O3G_MSEX001527</name>
</gene>
<evidence type="ECO:0000259" key="7">
    <source>
        <dbReference type="Pfam" id="PF00135"/>
    </source>
</evidence>
<reference evidence="8" key="1">
    <citation type="journal article" date="2016" name="Insect Biochem. Mol. Biol.">
        <title>Multifaceted biological insights from a draft genome sequence of the tobacco hornworm moth, Manduca sexta.</title>
        <authorList>
            <person name="Kanost M.R."/>
            <person name="Arrese E.L."/>
            <person name="Cao X."/>
            <person name="Chen Y.R."/>
            <person name="Chellapilla S."/>
            <person name="Goldsmith M.R."/>
            <person name="Grosse-Wilde E."/>
            <person name="Heckel D.G."/>
            <person name="Herndon N."/>
            <person name="Jiang H."/>
            <person name="Papanicolaou A."/>
            <person name="Qu J."/>
            <person name="Soulages J.L."/>
            <person name="Vogel H."/>
            <person name="Walters J."/>
            <person name="Waterhouse R.M."/>
            <person name="Ahn S.J."/>
            <person name="Almeida F.C."/>
            <person name="An C."/>
            <person name="Aqrawi P."/>
            <person name="Bretschneider A."/>
            <person name="Bryant W.B."/>
            <person name="Bucks S."/>
            <person name="Chao H."/>
            <person name="Chevignon G."/>
            <person name="Christen J.M."/>
            <person name="Clarke D.F."/>
            <person name="Dittmer N.T."/>
            <person name="Ferguson L.C.F."/>
            <person name="Garavelou S."/>
            <person name="Gordon K.H.J."/>
            <person name="Gunaratna R.T."/>
            <person name="Han Y."/>
            <person name="Hauser F."/>
            <person name="He Y."/>
            <person name="Heidel-Fischer H."/>
            <person name="Hirsh A."/>
            <person name="Hu Y."/>
            <person name="Jiang H."/>
            <person name="Kalra D."/>
            <person name="Klinner C."/>
            <person name="Konig C."/>
            <person name="Kovar C."/>
            <person name="Kroll A.R."/>
            <person name="Kuwar S.S."/>
            <person name="Lee S.L."/>
            <person name="Lehman R."/>
            <person name="Li K."/>
            <person name="Li Z."/>
            <person name="Liang H."/>
            <person name="Lovelace S."/>
            <person name="Lu Z."/>
            <person name="Mansfield J.H."/>
            <person name="McCulloch K.J."/>
            <person name="Mathew T."/>
            <person name="Morton B."/>
            <person name="Muzny D.M."/>
            <person name="Neunemann D."/>
            <person name="Ongeri F."/>
            <person name="Pauchet Y."/>
            <person name="Pu L.L."/>
            <person name="Pyrousis I."/>
            <person name="Rao X.J."/>
            <person name="Redding A."/>
            <person name="Roesel C."/>
            <person name="Sanchez-Gracia A."/>
            <person name="Schaack S."/>
            <person name="Shukla A."/>
            <person name="Tetreau G."/>
            <person name="Wang Y."/>
            <person name="Xiong G.H."/>
            <person name="Traut W."/>
            <person name="Walsh T.K."/>
            <person name="Worley K.C."/>
            <person name="Wu D."/>
            <person name="Wu W."/>
            <person name="Wu Y.Q."/>
            <person name="Zhang X."/>
            <person name="Zou Z."/>
            <person name="Zucker H."/>
            <person name="Briscoe A.D."/>
            <person name="Burmester T."/>
            <person name="Clem R.J."/>
            <person name="Feyereisen R."/>
            <person name="Grimmelikhuijzen C.J.P."/>
            <person name="Hamodrakas S.J."/>
            <person name="Hansson B.S."/>
            <person name="Huguet E."/>
            <person name="Jermiin L.S."/>
            <person name="Lan Q."/>
            <person name="Lehman H.K."/>
            <person name="Lorenzen M."/>
            <person name="Merzendorfer H."/>
            <person name="Michalopoulos I."/>
            <person name="Morton D.B."/>
            <person name="Muthukrishnan S."/>
            <person name="Oakeshott J.G."/>
            <person name="Palmer W."/>
            <person name="Park Y."/>
            <person name="Passarelli A.L."/>
            <person name="Rozas J."/>
            <person name="Schwartz L.M."/>
            <person name="Smith W."/>
            <person name="Southgate A."/>
            <person name="Vilcinskas A."/>
            <person name="Vogt R."/>
            <person name="Wang P."/>
            <person name="Werren J."/>
            <person name="Yu X.Q."/>
            <person name="Zhou J.J."/>
            <person name="Brown S.J."/>
            <person name="Scherer S.E."/>
            <person name="Richards S."/>
            <person name="Blissard G.W."/>
        </authorList>
    </citation>
    <scope>NUCLEOTIDE SEQUENCE</scope>
</reference>
<dbReference type="Gene3D" id="3.40.50.1820">
    <property type="entry name" value="alpha/beta hydrolase"/>
    <property type="match status" value="1"/>
</dbReference>
<dbReference type="PROSITE" id="PS00122">
    <property type="entry name" value="CARBOXYLESTERASE_B_1"/>
    <property type="match status" value="1"/>
</dbReference>
<dbReference type="EMBL" id="JH668282">
    <property type="protein sequence ID" value="KAG6440816.1"/>
    <property type="molecule type" value="Genomic_DNA"/>
</dbReference>
<dbReference type="InterPro" id="IPR019826">
    <property type="entry name" value="Carboxylesterase_B_AS"/>
</dbReference>
<sequence length="537" mass="60516">MVQVTVREGVLEGEILESELGGSYCSFKGIPYAEPPVGDLRFKAPQPKKPWEGVLSAKQFGNPCYQVNFTVGPEPFGSEDCLYLNVYTPNIKPAKPLPVMFWIHGGGFVWGSGSDDLYGPEYLIRHDVILVTFNYRLEVLGYLSLDTEDIPGNAGMKDQVAALRWVKKNISSFGGDPENITIFGESAGAASVSFHLISPMTKGLFKRAIIQSGAATNWWSHPVEPRERALILARQLGCQSDGDKALYEFFNNQPLKKLINIKAPVSKIDKEYELSFGVVDEKQFGNNERFFYGDVVDALKNKMHDVEVVIGYTDDEGLMVVVSPENSVEKLLANANKYLDTFVPKPISIRCSLKDQFEVARKLKKFYVKNPIVTEEDRDAMFKCMGFDMFLQGIVLQAKICAKNKKKTYLYKFTCKTERNFLAHMLGLGKVVGDKPVTCHADDLPYLFPCKAIPSKLDKDSPVHEIIKRVTTLWTNFAKYGNPTPDDCLGVKWSPYTIEKQNYLDIGNQLVEGVNPDKEDIDLWEDVFKQYLPEWTP</sequence>
<name>A0A921YK88_MANSE</name>
<dbReference type="PANTHER" id="PTHR43142">
    <property type="entry name" value="CARBOXYLIC ESTER HYDROLASE"/>
    <property type="match status" value="1"/>
</dbReference>